<comment type="caution">
    <text evidence="1">The sequence shown here is derived from an EMBL/GenBank/DDBJ whole genome shotgun (WGS) entry which is preliminary data.</text>
</comment>
<evidence type="ECO:0000313" key="2">
    <source>
        <dbReference type="Proteomes" id="UP000641588"/>
    </source>
</evidence>
<keyword evidence="2" id="KW-1185">Reference proteome</keyword>
<name>A0A972K4A8_9BACL</name>
<gene>
    <name evidence="1" type="ORF">GC093_32280</name>
</gene>
<dbReference type="AlphaFoldDB" id="A0A972K4A8"/>
<evidence type="ECO:0000313" key="1">
    <source>
        <dbReference type="EMBL" id="NOU97870.1"/>
    </source>
</evidence>
<accession>A0A972K4A8</accession>
<organism evidence="1 2">
    <name type="scientific">Paenibacillus foliorum</name>
    <dbReference type="NCBI Taxonomy" id="2654974"/>
    <lineage>
        <taxon>Bacteria</taxon>
        <taxon>Bacillati</taxon>
        <taxon>Bacillota</taxon>
        <taxon>Bacilli</taxon>
        <taxon>Bacillales</taxon>
        <taxon>Paenibacillaceae</taxon>
        <taxon>Paenibacillus</taxon>
    </lineage>
</organism>
<dbReference type="Proteomes" id="UP000641588">
    <property type="component" value="Unassembled WGS sequence"/>
</dbReference>
<protein>
    <submittedName>
        <fullName evidence="1">Uncharacterized protein</fullName>
    </submittedName>
</protein>
<dbReference type="EMBL" id="WHOD01000127">
    <property type="protein sequence ID" value="NOU97870.1"/>
    <property type="molecule type" value="Genomic_DNA"/>
</dbReference>
<sequence length="59" mass="6622">MRAQKTTPRSCRRSIGGFVALTENDSVIAREQIAKRQLLPGFVEVTGRLISMKLFLDNT</sequence>
<reference evidence="1" key="1">
    <citation type="submission" date="2019-10" db="EMBL/GenBank/DDBJ databases">
        <title>Description of Paenibacillus glebae sp. nov.</title>
        <authorList>
            <person name="Carlier A."/>
            <person name="Qi S."/>
        </authorList>
    </citation>
    <scope>NUCLEOTIDE SEQUENCE</scope>
    <source>
        <strain evidence="1">LMG 31456</strain>
    </source>
</reference>
<proteinExistence type="predicted"/>